<comment type="caution">
    <text evidence="3">The sequence shown here is derived from an EMBL/GenBank/DDBJ whole genome shotgun (WGS) entry which is preliminary data.</text>
</comment>
<evidence type="ECO:0000313" key="4">
    <source>
        <dbReference type="Proteomes" id="UP000813824"/>
    </source>
</evidence>
<keyword evidence="2" id="KW-0812">Transmembrane</keyword>
<feature type="compositionally biased region" description="Basic residues" evidence="1">
    <location>
        <begin position="1244"/>
        <end position="1254"/>
    </location>
</feature>
<feature type="transmembrane region" description="Helical" evidence="2">
    <location>
        <begin position="161"/>
        <end position="184"/>
    </location>
</feature>
<dbReference type="EMBL" id="JAEVFJ010000062">
    <property type="protein sequence ID" value="KAH8077764.1"/>
    <property type="molecule type" value="Genomic_DNA"/>
</dbReference>
<feature type="transmembrane region" description="Helical" evidence="2">
    <location>
        <begin position="89"/>
        <end position="107"/>
    </location>
</feature>
<keyword evidence="2" id="KW-1133">Transmembrane helix</keyword>
<evidence type="ECO:0000256" key="1">
    <source>
        <dbReference type="SAM" id="MobiDB-lite"/>
    </source>
</evidence>
<dbReference type="AlphaFoldDB" id="A0A8K0UFN9"/>
<name>A0A8K0UFN9_9AGAR</name>
<sequence length="1254" mass="138489">MTTHDYGPQLGIRSELSKHGPSLGASSNQVSHVIRSISAGSVSPAHASALHVSSYFAFAYAEGIMSGVFSRPFYVTGVSKLDCPGLGRLFAVLGTMPVACASTNLMIRTLAIWRNHALVYWPLIGVNAVHWAVIFISAFAWPDTGIEYTDRPSACHFEAMAVILFCSYTIVNDIIILVLTLVGLHRNGVLCPRSRTLWTTVYEQGIGYFVMALMANLPTLVLAILDLNPVLTIMTVIPAATVSVICSSRAVISLSLQDTGPRGVLRTFSSYRTRPLTSPFNCQPGRVDTDATNPPGQLTTDIHLPTSAFCLRFTALMDPSATLPISTSTDSNDSTSPSTISTAEETLRSLSIDIDGFISGKEAFLSEMQTLYHRANNELYIIVAVHCIVEFLLQRSGQLPIQDNDVDSLFSSNTEFANHAKKFLFGDFSERKELFWMIATRLISHGSAAKRRSDKVAQGGNASGAAADMRATEESWHADYVGDYHLVILAILDSINEARKEPYSNTVAMIQSSGTGKSRACDEVAKLRFTFPMCLRPLDADGYPDSDRALVKFFQRTLSSGQSLKTRYLAFLASLFEEAVVELRKLVRKPGDVSALASVWRDHLSAHDGAQREDFYNRVVHWETIEKLDMLKEPELILRVHESTQALLDYVVKMTTVFGDDARHPPGRNTVKILIYVDEAHTLTEHGKNKDNTESGYNALCAALDAIVQFDVLTLFLSTSSELSTLSPSQGEHPSMRVRTIGLACLNPPIVELPFDAWRGPNGESIVRENQFKLTDACTLEVMSRFGRVLFWTRLASKNPSVKNDLLNFAKLKISGDRHYEASASSKLEMNEIRNITILSIRIILDFEPSCQSTREMESTLVRGHMRLAYSVPRHREFLRSGTSSEPILAEAAAQLMHIKRPHEKPASPTDWASFLGMVTENGFFNKGQSGEIAMRLLATFAHDRAIGTLKKPAIGDPHYDRPIPLTAFLEALFSEKVANEILDSTPTNQTNGKTLREAFKGAHVRFTHFWRVGDASMISDDGMWRALARGFAVQCADGQPFIDMAIPIQLDLDTPLGRFGTTVLFIQVKNTLAARFPSIDVKHLCSIQGGKTIPFFSDEIPGASPESCSRPYIVMTANLGVKSGSVQVEQSPTRNLTHHSGVVHPRYAFNVLGCSSDTFRVIGSEESNQPWIRLLHAHGDVIKNHPRQTDDCIAALHHLGIDNSLKDTNRWAEPQVENAVAMDVDVAGSSATADERGSEDKFRHRKRARMDFE</sequence>
<reference evidence="3" key="1">
    <citation type="journal article" date="2021" name="New Phytol.">
        <title>Evolutionary innovations through gain and loss of genes in the ectomycorrhizal Boletales.</title>
        <authorList>
            <person name="Wu G."/>
            <person name="Miyauchi S."/>
            <person name="Morin E."/>
            <person name="Kuo A."/>
            <person name="Drula E."/>
            <person name="Varga T."/>
            <person name="Kohler A."/>
            <person name="Feng B."/>
            <person name="Cao Y."/>
            <person name="Lipzen A."/>
            <person name="Daum C."/>
            <person name="Hundley H."/>
            <person name="Pangilinan J."/>
            <person name="Johnson J."/>
            <person name="Barry K."/>
            <person name="LaButti K."/>
            <person name="Ng V."/>
            <person name="Ahrendt S."/>
            <person name="Min B."/>
            <person name="Choi I.G."/>
            <person name="Park H."/>
            <person name="Plett J.M."/>
            <person name="Magnuson J."/>
            <person name="Spatafora J.W."/>
            <person name="Nagy L.G."/>
            <person name="Henrissat B."/>
            <person name="Grigoriev I.V."/>
            <person name="Yang Z.L."/>
            <person name="Xu J."/>
            <person name="Martin F.M."/>
        </authorList>
    </citation>
    <scope>NUCLEOTIDE SEQUENCE</scope>
    <source>
        <strain evidence="3">KKN 215</strain>
    </source>
</reference>
<evidence type="ECO:0000256" key="2">
    <source>
        <dbReference type="SAM" id="Phobius"/>
    </source>
</evidence>
<accession>A0A8K0UFN9</accession>
<dbReference type="OrthoDB" id="3270019at2759"/>
<keyword evidence="2" id="KW-0472">Membrane</keyword>
<dbReference type="Proteomes" id="UP000813824">
    <property type="component" value="Unassembled WGS sequence"/>
</dbReference>
<gene>
    <name evidence="3" type="ORF">BXZ70DRAFT_1012900</name>
</gene>
<feature type="compositionally biased region" description="Basic and acidic residues" evidence="1">
    <location>
        <begin position="1234"/>
        <end position="1243"/>
    </location>
</feature>
<feature type="region of interest" description="Disordered" evidence="1">
    <location>
        <begin position="1228"/>
        <end position="1254"/>
    </location>
</feature>
<feature type="transmembrane region" description="Helical" evidence="2">
    <location>
        <begin position="205"/>
        <end position="225"/>
    </location>
</feature>
<organism evidence="3 4">
    <name type="scientific">Cristinia sonorae</name>
    <dbReference type="NCBI Taxonomy" id="1940300"/>
    <lineage>
        <taxon>Eukaryota</taxon>
        <taxon>Fungi</taxon>
        <taxon>Dikarya</taxon>
        <taxon>Basidiomycota</taxon>
        <taxon>Agaricomycotina</taxon>
        <taxon>Agaricomycetes</taxon>
        <taxon>Agaricomycetidae</taxon>
        <taxon>Agaricales</taxon>
        <taxon>Pleurotineae</taxon>
        <taxon>Stephanosporaceae</taxon>
        <taxon>Cristinia</taxon>
    </lineage>
</organism>
<keyword evidence="4" id="KW-1185">Reference proteome</keyword>
<protein>
    <submittedName>
        <fullName evidence="3">Uncharacterized protein</fullName>
    </submittedName>
</protein>
<feature type="transmembrane region" description="Helical" evidence="2">
    <location>
        <begin position="119"/>
        <end position="141"/>
    </location>
</feature>
<proteinExistence type="predicted"/>
<dbReference type="PANTHER" id="PTHR33266">
    <property type="entry name" value="CHROMOSOME 15, WHOLE GENOME SHOTGUN SEQUENCE"/>
    <property type="match status" value="1"/>
</dbReference>
<dbReference type="PANTHER" id="PTHR33266:SF1">
    <property type="entry name" value="F-BOX DOMAIN-CONTAINING PROTEIN"/>
    <property type="match status" value="1"/>
</dbReference>
<evidence type="ECO:0000313" key="3">
    <source>
        <dbReference type="EMBL" id="KAH8077764.1"/>
    </source>
</evidence>